<evidence type="ECO:0000256" key="1">
    <source>
        <dbReference type="NCBIfam" id="TIGR01796"/>
    </source>
</evidence>
<comment type="caution">
    <text evidence="4">The sequence shown here is derived from an EMBL/GenBank/DDBJ whole genome shotgun (WGS) entry which is preliminary data.</text>
</comment>
<sequence length="119" mass="13168">MLRGIRGAVTAKKNSKDEIIKASTRLLSELISKNNLRIEDIASIFFTATADLKAEFPAKAARLIGLDTIPLLCSVEINVPKSLKKCIRILMLVNSTKTIGQIKHIYLDGAQVLRREFSS</sequence>
<dbReference type="GO" id="GO:0046417">
    <property type="term" value="P:chorismate metabolic process"/>
    <property type="evidence" value="ECO:0007669"/>
    <property type="project" value="TreeGrafter"/>
</dbReference>
<keyword evidence="2 3" id="KW-0028">Amino-acid biosynthesis</keyword>
<dbReference type="PANTHER" id="PTHR21164">
    <property type="entry name" value="CHORISMATE MUTASE"/>
    <property type="match status" value="1"/>
</dbReference>
<accession>A0A833NZQ4</accession>
<protein>
    <recommendedName>
        <fullName evidence="1 3">chorismate mutase</fullName>
        <ecNumber evidence="1 3">5.4.99.5</ecNumber>
    </recommendedName>
</protein>
<feature type="binding site" evidence="2">
    <location>
        <position position="6"/>
    </location>
    <ligand>
        <name>prephenate</name>
        <dbReference type="ChEBI" id="CHEBI:29934"/>
    </ligand>
</feature>
<dbReference type="CDD" id="cd02185">
    <property type="entry name" value="AroH"/>
    <property type="match status" value="1"/>
</dbReference>
<feature type="binding site" evidence="2">
    <location>
        <position position="88"/>
    </location>
    <ligand>
        <name>prephenate</name>
        <dbReference type="ChEBI" id="CHEBI:29934"/>
    </ligand>
</feature>
<keyword evidence="3" id="KW-0413">Isomerase</keyword>
<dbReference type="PANTHER" id="PTHR21164:SF0">
    <property type="entry name" value="CHORISMATE MUTASE AROH"/>
    <property type="match status" value="1"/>
</dbReference>
<dbReference type="Gene3D" id="3.30.1330.40">
    <property type="entry name" value="RutC-like"/>
    <property type="match status" value="1"/>
</dbReference>
<reference evidence="4 5" key="1">
    <citation type="submission" date="2019-12" db="EMBL/GenBank/DDBJ databases">
        <authorList>
            <person name="Wolfe R."/>
            <person name="Danczak R."/>
            <person name="Wilkins M."/>
        </authorList>
    </citation>
    <scope>NUCLEOTIDE SEQUENCE [LARGE SCALE GENOMIC DNA]</scope>
    <source>
        <strain evidence="4">X2_MaxBin.013</strain>
    </source>
</reference>
<dbReference type="SUPFAM" id="SSF55298">
    <property type="entry name" value="YjgF-like"/>
    <property type="match status" value="1"/>
</dbReference>
<evidence type="ECO:0000256" key="3">
    <source>
        <dbReference type="PROSITE-ProRule" id="PRU00514"/>
    </source>
</evidence>
<dbReference type="GO" id="GO:0008652">
    <property type="term" value="P:amino acid biosynthetic process"/>
    <property type="evidence" value="ECO:0007669"/>
    <property type="project" value="UniProtKB-UniRule"/>
</dbReference>
<dbReference type="Proteomes" id="UP000488506">
    <property type="component" value="Unassembled WGS sequence"/>
</dbReference>
<dbReference type="GO" id="GO:0009073">
    <property type="term" value="P:aromatic amino acid family biosynthetic process"/>
    <property type="evidence" value="ECO:0007669"/>
    <property type="project" value="UniProtKB-UniRule"/>
</dbReference>
<gene>
    <name evidence="4" type="ORF">FD145_1168</name>
</gene>
<dbReference type="InterPro" id="IPR035959">
    <property type="entry name" value="RutC-like_sf"/>
</dbReference>
<dbReference type="NCBIfam" id="TIGR01796">
    <property type="entry name" value="CM_mono_aroH"/>
    <property type="match status" value="1"/>
</dbReference>
<comment type="catalytic activity">
    <reaction evidence="3">
        <text>chorismate = prephenate</text>
        <dbReference type="Rhea" id="RHEA:13897"/>
        <dbReference type="ChEBI" id="CHEBI:29748"/>
        <dbReference type="ChEBI" id="CHEBI:29934"/>
        <dbReference type="EC" id="5.4.99.5"/>
    </reaction>
</comment>
<feature type="binding site" evidence="2">
    <location>
        <position position="106"/>
    </location>
    <ligand>
        <name>prephenate</name>
        <dbReference type="ChEBI" id="CHEBI:29934"/>
    </ligand>
</feature>
<organism evidence="4 5">
    <name type="scientific">Candidatus Saganbacteria bacterium</name>
    <dbReference type="NCBI Taxonomy" id="2575572"/>
    <lineage>
        <taxon>Bacteria</taxon>
        <taxon>Bacillati</taxon>
        <taxon>Saganbacteria</taxon>
    </lineage>
</organism>
<keyword evidence="2 3" id="KW-0057">Aromatic amino acid biosynthesis</keyword>
<dbReference type="PIRSF" id="PIRSF005965">
    <property type="entry name" value="Chor_mut_AroH"/>
    <property type="match status" value="1"/>
</dbReference>
<dbReference type="AlphaFoldDB" id="A0A833NZQ4"/>
<dbReference type="Pfam" id="PF07736">
    <property type="entry name" value="CM_1"/>
    <property type="match status" value="1"/>
</dbReference>
<evidence type="ECO:0000313" key="5">
    <source>
        <dbReference type="Proteomes" id="UP000488506"/>
    </source>
</evidence>
<proteinExistence type="predicted"/>
<dbReference type="EMBL" id="WPAF01000020">
    <property type="protein sequence ID" value="KAF0133709.1"/>
    <property type="molecule type" value="Genomic_DNA"/>
</dbReference>
<evidence type="ECO:0000256" key="2">
    <source>
        <dbReference type="PIRSR" id="PIRSR005965-1"/>
    </source>
</evidence>
<dbReference type="GO" id="GO:0004106">
    <property type="term" value="F:chorismate mutase activity"/>
    <property type="evidence" value="ECO:0007669"/>
    <property type="project" value="UniProtKB-UniRule"/>
</dbReference>
<dbReference type="PROSITE" id="PS51167">
    <property type="entry name" value="CHORISMATE_MUT_1"/>
    <property type="match status" value="1"/>
</dbReference>
<dbReference type="InterPro" id="IPR008243">
    <property type="entry name" value="Chorismate_mutase_AroH"/>
</dbReference>
<dbReference type="EC" id="5.4.99.5" evidence="1 3"/>
<name>A0A833NZQ4_UNCSA</name>
<evidence type="ECO:0000313" key="4">
    <source>
        <dbReference type="EMBL" id="KAF0133709.1"/>
    </source>
</evidence>